<sequence length="183" mass="19621">MSIRHTCQGSPQQGSTSNCVACDFSGVGTGQSTAVYGQAYGPQSGVEARRYVQPQGHAVHPDVAWMNQTLSSAPRNPFSWYEGPPNGRYGIRGGIAPPGPEYPYPTSINLSSPRVAAPPAGGEPSQPTQNPPAIGQQYPPNPGQTQQRQTPASQQDRQQEEAGAPSPKDGRRRRKDPHRSTHK</sequence>
<feature type="compositionally biased region" description="Basic residues" evidence="1">
    <location>
        <begin position="170"/>
        <end position="183"/>
    </location>
</feature>
<evidence type="ECO:0000313" key="3">
    <source>
        <dbReference type="Proteomes" id="UP000281468"/>
    </source>
</evidence>
<organism evidence="2 3">
    <name type="scientific">Hortaea werneckii</name>
    <name type="common">Black yeast</name>
    <name type="synonym">Cladosporium werneckii</name>
    <dbReference type="NCBI Taxonomy" id="91943"/>
    <lineage>
        <taxon>Eukaryota</taxon>
        <taxon>Fungi</taxon>
        <taxon>Dikarya</taxon>
        <taxon>Ascomycota</taxon>
        <taxon>Pezizomycotina</taxon>
        <taxon>Dothideomycetes</taxon>
        <taxon>Dothideomycetidae</taxon>
        <taxon>Mycosphaerellales</taxon>
        <taxon>Teratosphaeriaceae</taxon>
        <taxon>Hortaea</taxon>
    </lineage>
</organism>
<feature type="compositionally biased region" description="Low complexity" evidence="1">
    <location>
        <begin position="144"/>
        <end position="156"/>
    </location>
</feature>
<evidence type="ECO:0000313" key="2">
    <source>
        <dbReference type="EMBL" id="RMY65482.1"/>
    </source>
</evidence>
<dbReference type="VEuPathDB" id="FungiDB:BTJ68_08549"/>
<proteinExistence type="predicted"/>
<evidence type="ECO:0000256" key="1">
    <source>
        <dbReference type="SAM" id="MobiDB-lite"/>
    </source>
</evidence>
<comment type="caution">
    <text evidence="2">The sequence shown here is derived from an EMBL/GenBank/DDBJ whole genome shotgun (WGS) entry which is preliminary data.</text>
</comment>
<reference evidence="2 3" key="1">
    <citation type="journal article" date="2018" name="BMC Genomics">
        <title>Genomic evidence for intraspecific hybridization in a clonal and extremely halotolerant yeast.</title>
        <authorList>
            <person name="Gostincar C."/>
            <person name="Stajich J.E."/>
            <person name="Zupancic J."/>
            <person name="Zalar P."/>
            <person name="Gunde-Cimerman N."/>
        </authorList>
    </citation>
    <scope>NUCLEOTIDE SEQUENCE [LARGE SCALE GENOMIC DNA]</scope>
    <source>
        <strain evidence="2 3">EXF-171</strain>
    </source>
</reference>
<dbReference type="AlphaFoldDB" id="A0A3M7DMM5"/>
<dbReference type="Proteomes" id="UP000281468">
    <property type="component" value="Unassembled WGS sequence"/>
</dbReference>
<protein>
    <submittedName>
        <fullName evidence="2">Uncharacterized protein</fullName>
    </submittedName>
</protein>
<dbReference type="EMBL" id="QWIQ01001440">
    <property type="protein sequence ID" value="RMY65482.1"/>
    <property type="molecule type" value="Genomic_DNA"/>
</dbReference>
<accession>A0A3M7DMM5</accession>
<feature type="region of interest" description="Disordered" evidence="1">
    <location>
        <begin position="76"/>
        <end position="183"/>
    </location>
</feature>
<gene>
    <name evidence="2" type="ORF">D0862_15268</name>
</gene>
<name>A0A3M7DMM5_HORWE</name>